<dbReference type="EMBL" id="LXQA010103201">
    <property type="protein sequence ID" value="MCI16960.1"/>
    <property type="molecule type" value="Genomic_DNA"/>
</dbReference>
<organism evidence="2 3">
    <name type="scientific">Trifolium medium</name>
    <dbReference type="NCBI Taxonomy" id="97028"/>
    <lineage>
        <taxon>Eukaryota</taxon>
        <taxon>Viridiplantae</taxon>
        <taxon>Streptophyta</taxon>
        <taxon>Embryophyta</taxon>
        <taxon>Tracheophyta</taxon>
        <taxon>Spermatophyta</taxon>
        <taxon>Magnoliopsida</taxon>
        <taxon>eudicotyledons</taxon>
        <taxon>Gunneridae</taxon>
        <taxon>Pentapetalae</taxon>
        <taxon>rosids</taxon>
        <taxon>fabids</taxon>
        <taxon>Fabales</taxon>
        <taxon>Fabaceae</taxon>
        <taxon>Papilionoideae</taxon>
        <taxon>50 kb inversion clade</taxon>
        <taxon>NPAAA clade</taxon>
        <taxon>Hologalegina</taxon>
        <taxon>IRL clade</taxon>
        <taxon>Trifolieae</taxon>
        <taxon>Trifolium</taxon>
    </lineage>
</organism>
<feature type="transmembrane region" description="Helical" evidence="1">
    <location>
        <begin position="6"/>
        <end position="27"/>
    </location>
</feature>
<dbReference type="GO" id="GO:0016301">
    <property type="term" value="F:kinase activity"/>
    <property type="evidence" value="ECO:0007669"/>
    <property type="project" value="UniProtKB-KW"/>
</dbReference>
<sequence length="69" mass="7637">NKWWIWIIIGIGAALAISVIFCLGCTLRRKNKTQVDGKLNQEKVLHEIGDNAVISDKASSIEIDGQEKS</sequence>
<evidence type="ECO:0000256" key="1">
    <source>
        <dbReference type="SAM" id="Phobius"/>
    </source>
</evidence>
<protein>
    <submittedName>
        <fullName evidence="2">G-type lectin S-receptor-like serine/threonine-protein kinase</fullName>
    </submittedName>
</protein>
<keyword evidence="2" id="KW-0675">Receptor</keyword>
<dbReference type="AlphaFoldDB" id="A0A392PZT0"/>
<keyword evidence="2" id="KW-0430">Lectin</keyword>
<comment type="caution">
    <text evidence="2">The sequence shown here is derived from an EMBL/GenBank/DDBJ whole genome shotgun (WGS) entry which is preliminary data.</text>
</comment>
<dbReference type="Proteomes" id="UP000265520">
    <property type="component" value="Unassembled WGS sequence"/>
</dbReference>
<accession>A0A392PZT0</accession>
<keyword evidence="3" id="KW-1185">Reference proteome</keyword>
<keyword evidence="1" id="KW-1133">Transmembrane helix</keyword>
<dbReference type="GO" id="GO:0030246">
    <property type="term" value="F:carbohydrate binding"/>
    <property type="evidence" value="ECO:0007669"/>
    <property type="project" value="UniProtKB-KW"/>
</dbReference>
<evidence type="ECO:0000313" key="3">
    <source>
        <dbReference type="Proteomes" id="UP000265520"/>
    </source>
</evidence>
<keyword evidence="2" id="KW-0418">Kinase</keyword>
<keyword evidence="1" id="KW-0812">Transmembrane</keyword>
<keyword evidence="1" id="KW-0472">Membrane</keyword>
<name>A0A392PZT0_9FABA</name>
<proteinExistence type="predicted"/>
<keyword evidence="2" id="KW-0808">Transferase</keyword>
<reference evidence="2 3" key="1">
    <citation type="journal article" date="2018" name="Front. Plant Sci.">
        <title>Red Clover (Trifolium pratense) and Zigzag Clover (T. medium) - A Picture of Genomic Similarities and Differences.</title>
        <authorList>
            <person name="Dluhosova J."/>
            <person name="Istvanek J."/>
            <person name="Nedelnik J."/>
            <person name="Repkova J."/>
        </authorList>
    </citation>
    <scope>NUCLEOTIDE SEQUENCE [LARGE SCALE GENOMIC DNA]</scope>
    <source>
        <strain evidence="3">cv. 10/8</strain>
        <tissue evidence="2">Leaf</tissue>
    </source>
</reference>
<feature type="non-terminal residue" evidence="2">
    <location>
        <position position="1"/>
    </location>
</feature>
<evidence type="ECO:0000313" key="2">
    <source>
        <dbReference type="EMBL" id="MCI16960.1"/>
    </source>
</evidence>